<name>A0A9J6EXG6_RHIMP</name>
<feature type="compositionally biased region" description="Basic and acidic residues" evidence="1">
    <location>
        <begin position="141"/>
        <end position="152"/>
    </location>
</feature>
<dbReference type="Proteomes" id="UP000821866">
    <property type="component" value="Chromosome 1"/>
</dbReference>
<keyword evidence="3" id="KW-1185">Reference proteome</keyword>
<feature type="compositionally biased region" description="Low complexity" evidence="1">
    <location>
        <begin position="160"/>
        <end position="169"/>
    </location>
</feature>
<evidence type="ECO:0008006" key="4">
    <source>
        <dbReference type="Google" id="ProtNLM"/>
    </source>
</evidence>
<sequence>MQEKEQEAGAQNKTSEELAREHSGNQSSGDDNTTQTSKDISVNCSQIIGTPTESIEGDGIFEELLTKKHVNCNSSNEVMEVKEQHFVKESTVISTQTESSLRHETSEGHLSEESVNQSTSHSEIAKLEADPSETMLPNIAEHNKENEHKEILEESGGGQTTHSSSSVVDVTEPKALVEELAEHVDSGASVPRELSEGSEVGPPLSRSTGIEITVIKSDIPVRKISDTTVPNDVSMQSELTEHATNVMPDLSASEFPEIAVSNELRVQSETVDVLGSEEHSNQSKSNVDVTDGAAEISGGEVPEIVGITEMNEISETSGEPVSEVAVNDKTNGQITKKEPLKAVCELPETLFNSESSAQSKAPGVFASEEFGNHDNTTLEVTKVGEEVSVGEVVVTVASTESIWEKETSGVSGSKEFVEQNTYENITEVNQDPSTWELADETHSSEMSAQSKSSDVLSCEQPEKHEKADIDETKLNVGVSASDVPNIAACAEPAERKEKPEQPASKTPEEENLNDFTRSQQDAPAFEWPARAFSRKLSLQFRTPDSLASEKPFCGDSDKDNAKTFVSELPKILVTFDPDDNTFEEFLNEKTSWPGASGTGVTTNASFGELSGTVVSTETSAPCETPEVYASESHANQHITKAELNMFEPGASVSEPPETTALNEASVESTASGKSSCEKTRDHINDNWNATTERDISVRVLSEIVTTSNEAVTTM</sequence>
<feature type="compositionally biased region" description="Basic and acidic residues" evidence="1">
    <location>
        <begin position="14"/>
        <end position="23"/>
    </location>
</feature>
<proteinExistence type="predicted"/>
<protein>
    <recommendedName>
        <fullName evidence="4">Mucin</fullName>
    </recommendedName>
</protein>
<feature type="compositionally biased region" description="Polar residues" evidence="1">
    <location>
        <begin position="24"/>
        <end position="42"/>
    </location>
</feature>
<feature type="compositionally biased region" description="Polar residues" evidence="1">
    <location>
        <begin position="659"/>
        <end position="674"/>
    </location>
</feature>
<feature type="compositionally biased region" description="Polar residues" evidence="1">
    <location>
        <begin position="444"/>
        <end position="455"/>
    </location>
</feature>
<evidence type="ECO:0000313" key="2">
    <source>
        <dbReference type="EMBL" id="KAH8038935.1"/>
    </source>
</evidence>
<feature type="region of interest" description="Disordered" evidence="1">
    <location>
        <begin position="489"/>
        <end position="514"/>
    </location>
</feature>
<feature type="region of interest" description="Disordered" evidence="1">
    <location>
        <begin position="439"/>
        <end position="468"/>
    </location>
</feature>
<comment type="caution">
    <text evidence="2">The sequence shown here is derived from an EMBL/GenBank/DDBJ whole genome shotgun (WGS) entry which is preliminary data.</text>
</comment>
<evidence type="ECO:0000313" key="3">
    <source>
        <dbReference type="Proteomes" id="UP000821866"/>
    </source>
</evidence>
<accession>A0A9J6EXG6</accession>
<feature type="compositionally biased region" description="Polar residues" evidence="1">
    <location>
        <begin position="113"/>
        <end position="122"/>
    </location>
</feature>
<feature type="region of interest" description="Disordered" evidence="1">
    <location>
        <begin position="182"/>
        <end position="206"/>
    </location>
</feature>
<evidence type="ECO:0000256" key="1">
    <source>
        <dbReference type="SAM" id="MobiDB-lite"/>
    </source>
</evidence>
<dbReference type="EMBL" id="JABSTU010000001">
    <property type="protein sequence ID" value="KAH8038935.1"/>
    <property type="molecule type" value="Genomic_DNA"/>
</dbReference>
<feature type="compositionally biased region" description="Basic and acidic residues" evidence="1">
    <location>
        <begin position="100"/>
        <end position="112"/>
    </location>
</feature>
<organism evidence="2 3">
    <name type="scientific">Rhipicephalus microplus</name>
    <name type="common">Cattle tick</name>
    <name type="synonym">Boophilus microplus</name>
    <dbReference type="NCBI Taxonomy" id="6941"/>
    <lineage>
        <taxon>Eukaryota</taxon>
        <taxon>Metazoa</taxon>
        <taxon>Ecdysozoa</taxon>
        <taxon>Arthropoda</taxon>
        <taxon>Chelicerata</taxon>
        <taxon>Arachnida</taxon>
        <taxon>Acari</taxon>
        <taxon>Parasitiformes</taxon>
        <taxon>Ixodida</taxon>
        <taxon>Ixodoidea</taxon>
        <taxon>Ixodidae</taxon>
        <taxon>Rhipicephalinae</taxon>
        <taxon>Rhipicephalus</taxon>
        <taxon>Boophilus</taxon>
    </lineage>
</organism>
<reference evidence="2" key="2">
    <citation type="submission" date="2021-09" db="EMBL/GenBank/DDBJ databases">
        <authorList>
            <person name="Jia N."/>
            <person name="Wang J."/>
            <person name="Shi W."/>
            <person name="Du L."/>
            <person name="Sun Y."/>
            <person name="Zhan W."/>
            <person name="Jiang J."/>
            <person name="Wang Q."/>
            <person name="Zhang B."/>
            <person name="Ji P."/>
            <person name="Sakyi L.B."/>
            <person name="Cui X."/>
            <person name="Yuan T."/>
            <person name="Jiang B."/>
            <person name="Yang W."/>
            <person name="Lam T.T.-Y."/>
            <person name="Chang Q."/>
            <person name="Ding S."/>
            <person name="Wang X."/>
            <person name="Zhu J."/>
            <person name="Ruan X."/>
            <person name="Zhao L."/>
            <person name="Wei J."/>
            <person name="Que T."/>
            <person name="Du C."/>
            <person name="Cheng J."/>
            <person name="Dai P."/>
            <person name="Han X."/>
            <person name="Huang E."/>
            <person name="Gao Y."/>
            <person name="Liu J."/>
            <person name="Shao H."/>
            <person name="Ye R."/>
            <person name="Li L."/>
            <person name="Wei W."/>
            <person name="Wang X."/>
            <person name="Wang C."/>
            <person name="Huo Q."/>
            <person name="Li W."/>
            <person name="Guo W."/>
            <person name="Chen H."/>
            <person name="Chen S."/>
            <person name="Zhou L."/>
            <person name="Zhou L."/>
            <person name="Ni X."/>
            <person name="Tian J."/>
            <person name="Zhou Y."/>
            <person name="Sheng Y."/>
            <person name="Liu T."/>
            <person name="Pan Y."/>
            <person name="Xia L."/>
            <person name="Li J."/>
            <person name="Zhao F."/>
            <person name="Cao W."/>
        </authorList>
    </citation>
    <scope>NUCLEOTIDE SEQUENCE</scope>
    <source>
        <strain evidence="2">Rmic-2018</strain>
        <tissue evidence="2">Larvae</tissue>
    </source>
</reference>
<feature type="compositionally biased region" description="Basic and acidic residues" evidence="1">
    <location>
        <begin position="675"/>
        <end position="684"/>
    </location>
</feature>
<feature type="region of interest" description="Disordered" evidence="1">
    <location>
        <begin position="91"/>
        <end position="169"/>
    </location>
</feature>
<dbReference type="AlphaFoldDB" id="A0A9J6EXG6"/>
<feature type="region of interest" description="Disordered" evidence="1">
    <location>
        <begin position="1"/>
        <end position="42"/>
    </location>
</feature>
<reference evidence="2" key="1">
    <citation type="journal article" date="2020" name="Cell">
        <title>Large-Scale Comparative Analyses of Tick Genomes Elucidate Their Genetic Diversity and Vector Capacities.</title>
        <authorList>
            <consortium name="Tick Genome and Microbiome Consortium (TIGMIC)"/>
            <person name="Jia N."/>
            <person name="Wang J."/>
            <person name="Shi W."/>
            <person name="Du L."/>
            <person name="Sun Y."/>
            <person name="Zhan W."/>
            <person name="Jiang J.F."/>
            <person name="Wang Q."/>
            <person name="Zhang B."/>
            <person name="Ji P."/>
            <person name="Bell-Sakyi L."/>
            <person name="Cui X.M."/>
            <person name="Yuan T.T."/>
            <person name="Jiang B.G."/>
            <person name="Yang W.F."/>
            <person name="Lam T.T."/>
            <person name="Chang Q.C."/>
            <person name="Ding S.J."/>
            <person name="Wang X.J."/>
            <person name="Zhu J.G."/>
            <person name="Ruan X.D."/>
            <person name="Zhao L."/>
            <person name="Wei J.T."/>
            <person name="Ye R.Z."/>
            <person name="Que T.C."/>
            <person name="Du C.H."/>
            <person name="Zhou Y.H."/>
            <person name="Cheng J.X."/>
            <person name="Dai P.F."/>
            <person name="Guo W.B."/>
            <person name="Han X.H."/>
            <person name="Huang E.J."/>
            <person name="Li L.F."/>
            <person name="Wei W."/>
            <person name="Gao Y.C."/>
            <person name="Liu J.Z."/>
            <person name="Shao H.Z."/>
            <person name="Wang X."/>
            <person name="Wang C.C."/>
            <person name="Yang T.C."/>
            <person name="Huo Q.B."/>
            <person name="Li W."/>
            <person name="Chen H.Y."/>
            <person name="Chen S.E."/>
            <person name="Zhou L.G."/>
            <person name="Ni X.B."/>
            <person name="Tian J.H."/>
            <person name="Sheng Y."/>
            <person name="Liu T."/>
            <person name="Pan Y.S."/>
            <person name="Xia L.Y."/>
            <person name="Li J."/>
            <person name="Zhao F."/>
            <person name="Cao W.C."/>
        </authorList>
    </citation>
    <scope>NUCLEOTIDE SEQUENCE</scope>
    <source>
        <strain evidence="2">Rmic-2018</strain>
    </source>
</reference>
<gene>
    <name evidence="2" type="ORF">HPB51_004047</name>
</gene>
<feature type="region of interest" description="Disordered" evidence="1">
    <location>
        <begin position="648"/>
        <end position="687"/>
    </location>
</feature>